<dbReference type="PROSITE" id="PS01317">
    <property type="entry name" value="SSRP"/>
    <property type="match status" value="1"/>
</dbReference>
<name>A0ABU7MN00_9BACT</name>
<dbReference type="InterPro" id="IPR023620">
    <property type="entry name" value="SmpB"/>
</dbReference>
<dbReference type="InterPro" id="IPR000037">
    <property type="entry name" value="SsrA-bd_prot"/>
</dbReference>
<dbReference type="Proteomes" id="UP001344817">
    <property type="component" value="Unassembled WGS sequence"/>
</dbReference>
<dbReference type="EMBL" id="JAZDWZ010000005">
    <property type="protein sequence ID" value="MEE3928356.1"/>
    <property type="molecule type" value="Genomic_DNA"/>
</dbReference>
<dbReference type="PANTHER" id="PTHR30308">
    <property type="entry name" value="TMRNA-BINDING COMPONENT OF TRANS-TRANSLATION TAGGING COMPLEX"/>
    <property type="match status" value="1"/>
</dbReference>
<dbReference type="HAMAP" id="MF_00023">
    <property type="entry name" value="SmpB"/>
    <property type="match status" value="1"/>
</dbReference>
<accession>A0ABU7MN00</accession>
<evidence type="ECO:0000256" key="3">
    <source>
        <dbReference type="HAMAP-Rule" id="MF_00023"/>
    </source>
</evidence>
<comment type="similarity">
    <text evidence="3">Belongs to the SmpB family.</text>
</comment>
<dbReference type="RefSeq" id="WP_330500768.1">
    <property type="nucleotide sequence ID" value="NZ_JAZDWZ010000005.1"/>
</dbReference>
<sequence length="145" mass="17159">MKIINDNKKDLRNYEIIEKFECGIVLQGWEVKSARAAHVNLSGSYISIYKNEIYLKDSYFGQYMLVKCDPTQDRKLLMHKNQILKLKFESEAKRLTIVPTKIYFNNQSKIKLEIALVKGLKKHDKRDKIIKEETQKQIAKTLKFY</sequence>
<dbReference type="NCBIfam" id="TIGR00086">
    <property type="entry name" value="smpB"/>
    <property type="match status" value="1"/>
</dbReference>
<dbReference type="Gene3D" id="2.40.280.10">
    <property type="match status" value="1"/>
</dbReference>
<keyword evidence="5" id="KW-1185">Reference proteome</keyword>
<dbReference type="InterPro" id="IPR020081">
    <property type="entry name" value="SsrA-bd_prot_CS"/>
</dbReference>
<organism evidence="4 5">
    <name type="scientific">Mycoplasmopsis ciconiae</name>
    <dbReference type="NCBI Taxonomy" id="561067"/>
    <lineage>
        <taxon>Bacteria</taxon>
        <taxon>Bacillati</taxon>
        <taxon>Mycoplasmatota</taxon>
        <taxon>Mycoplasmoidales</taxon>
        <taxon>Metamycoplasmataceae</taxon>
        <taxon>Mycoplasmopsis</taxon>
    </lineage>
</organism>
<evidence type="ECO:0000313" key="5">
    <source>
        <dbReference type="Proteomes" id="UP001344817"/>
    </source>
</evidence>
<dbReference type="NCBIfam" id="NF003843">
    <property type="entry name" value="PRK05422.1"/>
    <property type="match status" value="1"/>
</dbReference>
<dbReference type="CDD" id="cd09294">
    <property type="entry name" value="SmpB"/>
    <property type="match status" value="1"/>
</dbReference>
<proteinExistence type="inferred from homology"/>
<dbReference type="Pfam" id="PF01668">
    <property type="entry name" value="SmpB"/>
    <property type="match status" value="1"/>
</dbReference>
<comment type="caution">
    <text evidence="4">The sequence shown here is derived from an EMBL/GenBank/DDBJ whole genome shotgun (WGS) entry which is preliminary data.</text>
</comment>
<evidence type="ECO:0000256" key="1">
    <source>
        <dbReference type="ARBA" id="ARBA00022490"/>
    </source>
</evidence>
<protein>
    <recommendedName>
        <fullName evidence="3">SsrA-binding protein</fullName>
    </recommendedName>
    <alternativeName>
        <fullName evidence="3">Small protein B</fullName>
    </alternativeName>
</protein>
<gene>
    <name evidence="3 4" type="primary">smpB</name>
    <name evidence="4" type="ORF">V2E24_02075</name>
</gene>
<keyword evidence="1 3" id="KW-0963">Cytoplasm</keyword>
<evidence type="ECO:0000256" key="2">
    <source>
        <dbReference type="ARBA" id="ARBA00022884"/>
    </source>
</evidence>
<dbReference type="SUPFAM" id="SSF74982">
    <property type="entry name" value="Small protein B (SmpB)"/>
    <property type="match status" value="1"/>
</dbReference>
<keyword evidence="2 3" id="KW-0694">RNA-binding</keyword>
<reference evidence="4" key="1">
    <citation type="submission" date="2024-01" db="EMBL/GenBank/DDBJ databases">
        <title>Genome sequence of Mycoplasma ciconiae type strain DSM 25251.</title>
        <authorList>
            <person name="Spergser J."/>
        </authorList>
    </citation>
    <scope>NUCLEOTIDE SEQUENCE [LARGE SCALE GENOMIC DNA]</scope>
    <source>
        <strain evidence="4">DSM 25251</strain>
    </source>
</reference>
<comment type="subcellular location">
    <subcellularLocation>
        <location evidence="3">Cytoplasm</location>
    </subcellularLocation>
    <text evidence="3">The tmRNA-SmpB complex associates with stalled 70S ribosomes.</text>
</comment>
<evidence type="ECO:0000313" key="4">
    <source>
        <dbReference type="EMBL" id="MEE3928356.1"/>
    </source>
</evidence>
<comment type="function">
    <text evidence="3">Required for rescue of stalled ribosomes mediated by trans-translation. Binds to transfer-messenger RNA (tmRNA), required for stable association of tmRNA with ribosomes. tmRNA and SmpB together mimic tRNA shape, replacing the anticodon stem-loop with SmpB. tmRNA is encoded by the ssrA gene; the 2 termini fold to resemble tRNA(Ala) and it encodes a 'tag peptide', a short internal open reading frame. During trans-translation Ala-aminoacylated tmRNA acts like a tRNA, entering the A-site of stalled ribosomes, displacing the stalled mRNA. The ribosome then switches to translate the ORF on the tmRNA; the nascent peptide is terminated with the 'tag peptide' encoded by the tmRNA and targeted for degradation. The ribosome is freed to recommence translation, which seems to be the essential function of trans-translation.</text>
</comment>
<dbReference type="PANTHER" id="PTHR30308:SF2">
    <property type="entry name" value="SSRA-BINDING PROTEIN"/>
    <property type="match status" value="1"/>
</dbReference>